<keyword evidence="4" id="KW-1185">Reference proteome</keyword>
<evidence type="ECO:0008006" key="5">
    <source>
        <dbReference type="Google" id="ProtNLM"/>
    </source>
</evidence>
<keyword evidence="1" id="KW-0175">Coiled coil</keyword>
<name>A0ABP9FE98_9GAMM</name>
<feature type="transmembrane region" description="Helical" evidence="2">
    <location>
        <begin position="21"/>
        <end position="43"/>
    </location>
</feature>
<evidence type="ECO:0000313" key="3">
    <source>
        <dbReference type="EMBL" id="GAA4899729.1"/>
    </source>
</evidence>
<evidence type="ECO:0000256" key="2">
    <source>
        <dbReference type="SAM" id="Phobius"/>
    </source>
</evidence>
<dbReference type="InterPro" id="IPR046703">
    <property type="entry name" value="DUF6776"/>
</dbReference>
<dbReference type="EMBL" id="BAABJZ010000102">
    <property type="protein sequence ID" value="GAA4899729.1"/>
    <property type="molecule type" value="Genomic_DNA"/>
</dbReference>
<protein>
    <recommendedName>
        <fullName evidence="5">MSHA biogenesis protein MshJ</fullName>
    </recommendedName>
</protein>
<keyword evidence="2" id="KW-0472">Membrane</keyword>
<dbReference type="Pfam" id="PF20567">
    <property type="entry name" value="DUF6776"/>
    <property type="match status" value="1"/>
</dbReference>
<accession>A0ABP9FE98</accession>
<organism evidence="3 4">
    <name type="scientific">Ferrimonas pelagia</name>
    <dbReference type="NCBI Taxonomy" id="1177826"/>
    <lineage>
        <taxon>Bacteria</taxon>
        <taxon>Pseudomonadati</taxon>
        <taxon>Pseudomonadota</taxon>
        <taxon>Gammaproteobacteria</taxon>
        <taxon>Alteromonadales</taxon>
        <taxon>Ferrimonadaceae</taxon>
        <taxon>Ferrimonas</taxon>
    </lineage>
</organism>
<comment type="caution">
    <text evidence="3">The sequence shown here is derived from an EMBL/GenBank/DDBJ whole genome shotgun (WGS) entry which is preliminary data.</text>
</comment>
<proteinExistence type="predicted"/>
<reference evidence="4" key="1">
    <citation type="journal article" date="2019" name="Int. J. Syst. Evol. Microbiol.">
        <title>The Global Catalogue of Microorganisms (GCM) 10K type strain sequencing project: providing services to taxonomists for standard genome sequencing and annotation.</title>
        <authorList>
            <consortium name="The Broad Institute Genomics Platform"/>
            <consortium name="The Broad Institute Genome Sequencing Center for Infectious Disease"/>
            <person name="Wu L."/>
            <person name="Ma J."/>
        </authorList>
    </citation>
    <scope>NUCLEOTIDE SEQUENCE [LARGE SCALE GENOMIC DNA]</scope>
    <source>
        <strain evidence="4">JCM 18401</strain>
    </source>
</reference>
<dbReference type="RefSeq" id="WP_345336945.1">
    <property type="nucleotide sequence ID" value="NZ_BAABJZ010000102.1"/>
</dbReference>
<gene>
    <name evidence="3" type="ORF">GCM10023333_36770</name>
</gene>
<feature type="coiled-coil region" evidence="1">
    <location>
        <begin position="87"/>
        <end position="114"/>
    </location>
</feature>
<sequence length="251" mass="28788">MMQYIKHRIHALQQLEQRLNPRGVILLLLLLAAMGLGAGVQWLRQLPQSQQLLQYAQAQVEEQAALRDCERERSALALELRMEQQSQQETLALMARQRVQMDELERELTFYRNIMAPEKTADGVFIHDLSLDETGNAQRFRMRLVLTQQKLQKRFARGEISWSIDGSLDGHSKSLTAEELGADSNSTNFSFRYFQQIDTLIALPEGFYPERLRVQIRLPANSEQKAARAETTYGFTELVSAPVLARLKEKA</sequence>
<keyword evidence="2" id="KW-1133">Transmembrane helix</keyword>
<keyword evidence="2" id="KW-0812">Transmembrane</keyword>
<dbReference type="Proteomes" id="UP001499988">
    <property type="component" value="Unassembled WGS sequence"/>
</dbReference>
<evidence type="ECO:0000313" key="4">
    <source>
        <dbReference type="Proteomes" id="UP001499988"/>
    </source>
</evidence>
<evidence type="ECO:0000256" key="1">
    <source>
        <dbReference type="SAM" id="Coils"/>
    </source>
</evidence>